<sequence>MQLRSTKKGSKTMSEFLLSIKKIADELYTISVGISTHELLESIFDD</sequence>
<dbReference type="EMBL" id="JAAIUW010000009">
    <property type="protein sequence ID" value="KAF7815136.1"/>
    <property type="molecule type" value="Genomic_DNA"/>
</dbReference>
<organism evidence="1 2">
    <name type="scientific">Senna tora</name>
    <dbReference type="NCBI Taxonomy" id="362788"/>
    <lineage>
        <taxon>Eukaryota</taxon>
        <taxon>Viridiplantae</taxon>
        <taxon>Streptophyta</taxon>
        <taxon>Embryophyta</taxon>
        <taxon>Tracheophyta</taxon>
        <taxon>Spermatophyta</taxon>
        <taxon>Magnoliopsida</taxon>
        <taxon>eudicotyledons</taxon>
        <taxon>Gunneridae</taxon>
        <taxon>Pentapetalae</taxon>
        <taxon>rosids</taxon>
        <taxon>fabids</taxon>
        <taxon>Fabales</taxon>
        <taxon>Fabaceae</taxon>
        <taxon>Caesalpinioideae</taxon>
        <taxon>Cassia clade</taxon>
        <taxon>Senna</taxon>
    </lineage>
</organism>
<protein>
    <submittedName>
        <fullName evidence="1">Retrovirus-related Pol polyprotein from transposon TNT 1-94</fullName>
    </submittedName>
</protein>
<comment type="caution">
    <text evidence="1">The sequence shown here is derived from an EMBL/GenBank/DDBJ whole genome shotgun (WGS) entry which is preliminary data.</text>
</comment>
<evidence type="ECO:0000313" key="2">
    <source>
        <dbReference type="Proteomes" id="UP000634136"/>
    </source>
</evidence>
<dbReference type="OrthoDB" id="1912561at2759"/>
<proteinExistence type="predicted"/>
<dbReference type="Proteomes" id="UP000634136">
    <property type="component" value="Unassembled WGS sequence"/>
</dbReference>
<keyword evidence="2" id="KW-1185">Reference proteome</keyword>
<reference evidence="1" key="1">
    <citation type="submission" date="2020-09" db="EMBL/GenBank/DDBJ databases">
        <title>Genome-Enabled Discovery of Anthraquinone Biosynthesis in Senna tora.</title>
        <authorList>
            <person name="Kang S.-H."/>
            <person name="Pandey R.P."/>
            <person name="Lee C.-M."/>
            <person name="Sim J.-S."/>
            <person name="Jeong J.-T."/>
            <person name="Choi B.-S."/>
            <person name="Jung M."/>
            <person name="Ginzburg D."/>
            <person name="Zhao K."/>
            <person name="Won S.Y."/>
            <person name="Oh T.-J."/>
            <person name="Yu Y."/>
            <person name="Kim N.-H."/>
            <person name="Lee O.R."/>
            <person name="Lee T.-H."/>
            <person name="Bashyal P."/>
            <person name="Kim T.-S."/>
            <person name="Lee W.-H."/>
            <person name="Kawkins C."/>
            <person name="Kim C.-K."/>
            <person name="Kim J.S."/>
            <person name="Ahn B.O."/>
            <person name="Rhee S.Y."/>
            <person name="Sohng J.K."/>
        </authorList>
    </citation>
    <scope>NUCLEOTIDE SEQUENCE</scope>
    <source>
        <tissue evidence="1">Leaf</tissue>
    </source>
</reference>
<evidence type="ECO:0000313" key="1">
    <source>
        <dbReference type="EMBL" id="KAF7815136.1"/>
    </source>
</evidence>
<accession>A0A834WDE5</accession>
<gene>
    <name evidence="1" type="ORF">G2W53_029105</name>
</gene>
<name>A0A834WDE5_9FABA</name>
<dbReference type="AlphaFoldDB" id="A0A834WDE5"/>